<evidence type="ECO:0000256" key="9">
    <source>
        <dbReference type="ARBA" id="ARBA00023136"/>
    </source>
</evidence>
<keyword evidence="3 11" id="KW-1134">Transmembrane beta strand</keyword>
<dbReference type="InterPro" id="IPR012910">
    <property type="entry name" value="Plug_dom"/>
</dbReference>
<dbReference type="AlphaFoldDB" id="A0A4R5LU69"/>
<dbReference type="PANTHER" id="PTHR32552:SF81">
    <property type="entry name" value="TONB-DEPENDENT OUTER MEMBRANE RECEPTOR"/>
    <property type="match status" value="1"/>
</dbReference>
<dbReference type="Proteomes" id="UP000295554">
    <property type="component" value="Unassembled WGS sequence"/>
</dbReference>
<evidence type="ECO:0000256" key="4">
    <source>
        <dbReference type="ARBA" id="ARBA00022496"/>
    </source>
</evidence>
<comment type="caution">
    <text evidence="16">The sequence shown here is derived from an EMBL/GenBank/DDBJ whole genome shotgun (WGS) entry which is preliminary data.</text>
</comment>
<evidence type="ECO:0000256" key="13">
    <source>
        <dbReference type="SAM" id="SignalP"/>
    </source>
</evidence>
<evidence type="ECO:0000256" key="11">
    <source>
        <dbReference type="PROSITE-ProRule" id="PRU01360"/>
    </source>
</evidence>
<evidence type="ECO:0000313" key="17">
    <source>
        <dbReference type="Proteomes" id="UP000295554"/>
    </source>
</evidence>
<dbReference type="Pfam" id="PF07715">
    <property type="entry name" value="Plug"/>
    <property type="match status" value="1"/>
</dbReference>
<evidence type="ECO:0000256" key="8">
    <source>
        <dbReference type="ARBA" id="ARBA00023077"/>
    </source>
</evidence>
<evidence type="ECO:0000256" key="7">
    <source>
        <dbReference type="ARBA" id="ARBA00023065"/>
    </source>
</evidence>
<keyword evidence="4" id="KW-0410">Iron transport</keyword>
<dbReference type="PROSITE" id="PS52016">
    <property type="entry name" value="TONB_DEPENDENT_REC_3"/>
    <property type="match status" value="1"/>
</dbReference>
<keyword evidence="5 11" id="KW-0812">Transmembrane</keyword>
<dbReference type="InterPro" id="IPR036942">
    <property type="entry name" value="Beta-barrel_TonB_sf"/>
</dbReference>
<dbReference type="Gene3D" id="2.40.170.20">
    <property type="entry name" value="TonB-dependent receptor, beta-barrel domain"/>
    <property type="match status" value="1"/>
</dbReference>
<dbReference type="PANTHER" id="PTHR32552">
    <property type="entry name" value="FERRICHROME IRON RECEPTOR-RELATED"/>
    <property type="match status" value="1"/>
</dbReference>
<evidence type="ECO:0000259" key="14">
    <source>
        <dbReference type="Pfam" id="PF00593"/>
    </source>
</evidence>
<reference evidence="16 17" key="1">
    <citation type="submission" date="2019-03" db="EMBL/GenBank/DDBJ databases">
        <title>Seongchinamella monodicae gen. nov., sp. nov., a novel member of the Gammaproteobacteria isolated from a tidal mudflat of beach.</title>
        <authorList>
            <person name="Yang H.G."/>
            <person name="Kang J.W."/>
            <person name="Lee S.D."/>
        </authorList>
    </citation>
    <scope>NUCLEOTIDE SEQUENCE [LARGE SCALE GENOMIC DNA]</scope>
    <source>
        <strain evidence="16 17">GH4-78</strain>
    </source>
</reference>
<keyword evidence="2 11" id="KW-0813">Transport</keyword>
<organism evidence="16 17">
    <name type="scientific">Seongchinamella unica</name>
    <dbReference type="NCBI Taxonomy" id="2547392"/>
    <lineage>
        <taxon>Bacteria</taxon>
        <taxon>Pseudomonadati</taxon>
        <taxon>Pseudomonadota</taxon>
        <taxon>Gammaproteobacteria</taxon>
        <taxon>Cellvibrionales</taxon>
        <taxon>Halieaceae</taxon>
        <taxon>Seongchinamella</taxon>
    </lineage>
</organism>
<sequence>MNNGNFPPQNPFRLLTLTASVITVMGLALPATQVAAQESGARGSSALLEEVIVTARKREEGSQDVPMSISAYNSNQIEALKVRDLTNLAVGMPNVALDDVGTTRGTANFSIRGLGINSSIPSIDPTVGVFVNGIYLGVNNGIIFDVFDLESIEVLRGPQGILFGRNVTGGAILMNTRKPGDALDATVRAAIDTGGDGGENTYLMGAIGGPVTDTLGLRLTAYWNDDDGWHENQFDGSDVQEVEQQMIRGTLVWEPTDSAELVLRYENTDIDGDGPVSQNHTNGLGLPGTPFNADRDSFDASYDEVGEQSIETDFFTAELNLDVGFGEGTITALYGWRDNESRSVSDIDAQPIPLFHAPADLVAEQNSFELRYNGQFGNANVTTGIYWFDNDIEYHERRNLLGALTPVVSGGALSSTIPYQIQDGGGLYDVETTAFFAAVDYDLTDRLTLTAGARWSSEEKSAEIATLALNTNVLQIPETIVSGQPTYLNPVYGTDTRCNIVDRGNCLLDFKDDDKWDTFAPKLGLGYALSDEAQLYAHWSRGFRSGGYNLRNTSPTAEPGPFDEEQVDNYEIGYKSQQGWGKLNAALFYSDIADMQREVNLADATSGVVQIIDNTADATIWGLEVDGTFRLGDNLLMLASVGYMDASYDKVRFDLNGDGVVDGKDKDLDLPRAPEWTYSLGFNYDLELGSWGFATARINYAYRDETAFTDNNLGFVQEQDILDAGLDFYSNSGSWVFSLYGRNLLDEVKHGGDTQLPSALGPIPLGGTFSPLAKGRVYGAEITYNFMR</sequence>
<keyword evidence="9 11" id="KW-0472">Membrane</keyword>
<keyword evidence="8 12" id="KW-0798">TonB box</keyword>
<feature type="domain" description="TonB-dependent receptor plug" evidence="15">
    <location>
        <begin position="63"/>
        <end position="171"/>
    </location>
</feature>
<feature type="chain" id="PRO_5020667324" evidence="13">
    <location>
        <begin position="37"/>
        <end position="788"/>
    </location>
</feature>
<proteinExistence type="inferred from homology"/>
<evidence type="ECO:0000256" key="6">
    <source>
        <dbReference type="ARBA" id="ARBA00023004"/>
    </source>
</evidence>
<dbReference type="RefSeq" id="WP_133209046.1">
    <property type="nucleotide sequence ID" value="NZ_SMSE01000001.1"/>
</dbReference>
<dbReference type="InterPro" id="IPR039426">
    <property type="entry name" value="TonB-dep_rcpt-like"/>
</dbReference>
<evidence type="ECO:0000313" key="16">
    <source>
        <dbReference type="EMBL" id="TDG14881.1"/>
    </source>
</evidence>
<keyword evidence="10 11" id="KW-0998">Cell outer membrane</keyword>
<feature type="domain" description="TonB-dependent receptor-like beta-barrel" evidence="14">
    <location>
        <begin position="264"/>
        <end position="744"/>
    </location>
</feature>
<dbReference type="EMBL" id="SMSE01000001">
    <property type="protein sequence ID" value="TDG14881.1"/>
    <property type="molecule type" value="Genomic_DNA"/>
</dbReference>
<evidence type="ECO:0000259" key="15">
    <source>
        <dbReference type="Pfam" id="PF07715"/>
    </source>
</evidence>
<dbReference type="SUPFAM" id="SSF56935">
    <property type="entry name" value="Porins"/>
    <property type="match status" value="1"/>
</dbReference>
<keyword evidence="13" id="KW-0732">Signal</keyword>
<comment type="similarity">
    <text evidence="11 12">Belongs to the TonB-dependent receptor family.</text>
</comment>
<name>A0A4R5LU69_9GAMM</name>
<dbReference type="GO" id="GO:0009279">
    <property type="term" value="C:cell outer membrane"/>
    <property type="evidence" value="ECO:0007669"/>
    <property type="project" value="UniProtKB-SubCell"/>
</dbReference>
<evidence type="ECO:0000256" key="2">
    <source>
        <dbReference type="ARBA" id="ARBA00022448"/>
    </source>
</evidence>
<accession>A0A4R5LU69</accession>
<keyword evidence="6" id="KW-0408">Iron</keyword>
<evidence type="ECO:0000256" key="10">
    <source>
        <dbReference type="ARBA" id="ARBA00023237"/>
    </source>
</evidence>
<protein>
    <submittedName>
        <fullName evidence="16">TonB-dependent receptor</fullName>
    </submittedName>
</protein>
<keyword evidence="7" id="KW-0406">Ion transport</keyword>
<dbReference type="OrthoDB" id="7051185at2"/>
<dbReference type="GO" id="GO:0006826">
    <property type="term" value="P:iron ion transport"/>
    <property type="evidence" value="ECO:0007669"/>
    <property type="project" value="UniProtKB-KW"/>
</dbReference>
<dbReference type="InterPro" id="IPR000531">
    <property type="entry name" value="Beta-barrel_TonB"/>
</dbReference>
<keyword evidence="17" id="KW-1185">Reference proteome</keyword>
<gene>
    <name evidence="16" type="ORF">E2F43_01155</name>
</gene>
<comment type="subcellular location">
    <subcellularLocation>
        <location evidence="1 11">Cell outer membrane</location>
        <topology evidence="1 11">Multi-pass membrane protein</topology>
    </subcellularLocation>
</comment>
<feature type="signal peptide" evidence="13">
    <location>
        <begin position="1"/>
        <end position="36"/>
    </location>
</feature>
<evidence type="ECO:0000256" key="12">
    <source>
        <dbReference type="RuleBase" id="RU003357"/>
    </source>
</evidence>
<evidence type="ECO:0000256" key="3">
    <source>
        <dbReference type="ARBA" id="ARBA00022452"/>
    </source>
</evidence>
<keyword evidence="16" id="KW-0675">Receptor</keyword>
<dbReference type="Pfam" id="PF00593">
    <property type="entry name" value="TonB_dep_Rec_b-barrel"/>
    <property type="match status" value="1"/>
</dbReference>
<evidence type="ECO:0000256" key="5">
    <source>
        <dbReference type="ARBA" id="ARBA00022692"/>
    </source>
</evidence>
<evidence type="ECO:0000256" key="1">
    <source>
        <dbReference type="ARBA" id="ARBA00004571"/>
    </source>
</evidence>